<proteinExistence type="predicted"/>
<sequence length="40" mass="4681">MKTIPFFMLSSHAVLPAPFPERKKRIMKGVPSMIRCHFYS</sequence>
<dbReference type="EMBL" id="CP002869">
    <property type="protein sequence ID" value="AEI39945.1"/>
    <property type="molecule type" value="Genomic_DNA"/>
</dbReference>
<gene>
    <name evidence="1" type="ordered locus">KNP414_01381</name>
</gene>
<dbReference type="HOGENOM" id="CLU_3293460_0_0_9"/>
<protein>
    <submittedName>
        <fullName evidence="1">Uncharacterized protein</fullName>
    </submittedName>
</protein>
<dbReference type="KEGG" id="pms:KNP414_01381"/>
<accession>F8FL26</accession>
<evidence type="ECO:0000313" key="2">
    <source>
        <dbReference type="Proteomes" id="UP000006620"/>
    </source>
</evidence>
<reference evidence="2" key="1">
    <citation type="submission" date="2011-06" db="EMBL/GenBank/DDBJ databases">
        <title>Complete genome sequence of Paenibacillus mucilaginosus KNP414.</title>
        <authorList>
            <person name="Wang J."/>
            <person name="Hu S."/>
            <person name="Hu X."/>
            <person name="Zhang B."/>
            <person name="Dong D."/>
            <person name="Zhang S."/>
            <person name="Zhao K."/>
            <person name="Wu D."/>
        </authorList>
    </citation>
    <scope>NUCLEOTIDE SEQUENCE [LARGE SCALE GENOMIC DNA]</scope>
    <source>
        <strain evidence="2">KNP414</strain>
    </source>
</reference>
<dbReference type="Proteomes" id="UP000006620">
    <property type="component" value="Chromosome"/>
</dbReference>
<evidence type="ECO:0000313" key="1">
    <source>
        <dbReference type="EMBL" id="AEI39945.1"/>
    </source>
</evidence>
<name>F8FL26_PAEMK</name>
<organism evidence="1 2">
    <name type="scientific">Paenibacillus mucilaginosus (strain KNP414)</name>
    <dbReference type="NCBI Taxonomy" id="1036673"/>
    <lineage>
        <taxon>Bacteria</taxon>
        <taxon>Bacillati</taxon>
        <taxon>Bacillota</taxon>
        <taxon>Bacilli</taxon>
        <taxon>Bacillales</taxon>
        <taxon>Paenibacillaceae</taxon>
        <taxon>Paenibacillus</taxon>
    </lineage>
</organism>
<reference evidence="1 2" key="2">
    <citation type="journal article" date="2013" name="Genome Announc.">
        <title>Genome Sequence of Growth-Improving Paenibacillus mucilaginosus Strain KNP414.</title>
        <authorList>
            <person name="Lu J.J."/>
            <person name="Wang J.F."/>
            <person name="Hu X.F."/>
        </authorList>
    </citation>
    <scope>NUCLEOTIDE SEQUENCE [LARGE SCALE GENOMIC DNA]</scope>
    <source>
        <strain evidence="1 2">KNP414</strain>
    </source>
</reference>
<dbReference type="AlphaFoldDB" id="F8FL26"/>